<dbReference type="InterPro" id="IPR011748">
    <property type="entry name" value="Unchr_phage_tail-like"/>
</dbReference>
<dbReference type="RefSeq" id="WP_146883842.1">
    <property type="nucleotide sequence ID" value="NZ_BJXB01000006.1"/>
</dbReference>
<dbReference type="NCBIfam" id="TIGR02242">
    <property type="entry name" value="tail_TIGR02242"/>
    <property type="match status" value="1"/>
</dbReference>
<dbReference type="Proteomes" id="UP000321306">
    <property type="component" value="Unassembled WGS sequence"/>
</dbReference>
<name>A0A511N0J8_DEIC1</name>
<dbReference type="EMBL" id="BJXB01000006">
    <property type="protein sequence ID" value="GEM46021.1"/>
    <property type="molecule type" value="Genomic_DNA"/>
</dbReference>
<protein>
    <submittedName>
        <fullName evidence="1">Uncharacterized protein</fullName>
    </submittedName>
</protein>
<keyword evidence="2" id="KW-1185">Reference proteome</keyword>
<dbReference type="Pfam" id="PF09684">
    <property type="entry name" value="Tail_P2_I"/>
    <property type="match status" value="1"/>
</dbReference>
<sequence length="267" mass="30571">MVGRYLYLELTLHGSGRTTPRIRALRAIYPRFSYLQYLPKIYRELSAEDIENKRDIPESASLLDRFLANTEGILTDLEGRMAASEKQLDPRSSPAQDLEWLASWLGIRFPEHFNERQKRFLIQHAHTLLPLRGTRRGLEMLLNLALDPYPTPHTLDPECTRVKVLEDIRTPSKFSVVILLPETVPDPEILEQQVQVITLLTSQEKPAHTSFEVYFDWALFKVGTAVLGSGTALKNVPVSRLLPSLILGRNPLLARLWDARTDPRWVL</sequence>
<comment type="caution">
    <text evidence="1">The sequence shown here is derived from an EMBL/GenBank/DDBJ whole genome shotgun (WGS) entry which is preliminary data.</text>
</comment>
<accession>A0A511N0J8</accession>
<evidence type="ECO:0000313" key="1">
    <source>
        <dbReference type="EMBL" id="GEM46021.1"/>
    </source>
</evidence>
<proteinExistence type="predicted"/>
<dbReference type="OrthoDB" id="370073at2"/>
<gene>
    <name evidence="1" type="ORF">DC3_16560</name>
</gene>
<dbReference type="AlphaFoldDB" id="A0A511N0J8"/>
<reference evidence="1 2" key="1">
    <citation type="submission" date="2019-07" db="EMBL/GenBank/DDBJ databases">
        <title>Whole genome shotgun sequence of Deinococcus cellulosilyticus NBRC 106333.</title>
        <authorList>
            <person name="Hosoyama A."/>
            <person name="Uohara A."/>
            <person name="Ohji S."/>
            <person name="Ichikawa N."/>
        </authorList>
    </citation>
    <scope>NUCLEOTIDE SEQUENCE [LARGE SCALE GENOMIC DNA]</scope>
    <source>
        <strain evidence="1 2">NBRC 106333</strain>
    </source>
</reference>
<organism evidence="1 2">
    <name type="scientific">Deinococcus cellulosilyticus (strain DSM 18568 / NBRC 106333 / KACC 11606 / 5516J-15)</name>
    <dbReference type="NCBI Taxonomy" id="1223518"/>
    <lineage>
        <taxon>Bacteria</taxon>
        <taxon>Thermotogati</taxon>
        <taxon>Deinococcota</taxon>
        <taxon>Deinococci</taxon>
        <taxon>Deinococcales</taxon>
        <taxon>Deinococcaceae</taxon>
        <taxon>Deinococcus</taxon>
    </lineage>
</organism>
<evidence type="ECO:0000313" key="2">
    <source>
        <dbReference type="Proteomes" id="UP000321306"/>
    </source>
</evidence>
<dbReference type="InterPro" id="IPR006521">
    <property type="entry name" value="Tail_protein_I"/>
</dbReference>